<sequence length="741" mass="85036">MATFFLSPPPPLQNPNPIPRHCISSSFRNPKPIHSIPKPDSSEPTSHSSIKIPTAPWMAKSPLVLNPNQILDLSKPKKKTNYKNPERPLTEKVSGGRGKNAMKRVFEGIGKLKETQYVYTETQKNPEKFELDYLLTEVEEDGDGLKGKGRRMPWESDEKVVFRGVKKEKVVTAAELILDGELLERLRGEAREMRKWVSVKKVGVSQAVVDQVRWVWKDRELAMLKFDEPLCRNMDRAREIVETKTGGLVVWSKKDALVVYRGCDYQLRLRTSKMQSGFASHHKLKESATCSQLKSDVSTREQNMSRKDGEMDSKPINGSLYEREADRILDGLGPRFIDWWRPKPLPVDADLLPEVVPGFKPPFRRCQPHGSVKLTDDELTYLRMLAQQLPFHFVLGRNRKLQGLAAAIIKLWEKCHIVKIAVKLGIPNTNNAQMANELKCLTGGVLLLRNKFLIIIYRGKDFLPRGVETLVAEREVELFECQLQEEAARLKASRLMQTIETYFMDIESSMKTTRSGTLSEYKDIQSESAILKDGNSEINVELEAEKERLKKQLRNQGRKLHILKMKIKRSAKELEKVNSVWRPAEQDADREMITEEERTCFRKIGLKLTSSLALGRRGVFDGVIEGLCQHWKHREILKVITFQKVFSQIMYTALQLEAESGGILVSVDKLKEGHAIIIYRGKNYRRPLISAPQNLLNKRDALHRSLEMQRIGSLKFFAYHRQREVHELKCKLADLEKRKGN</sequence>
<organism evidence="1 2">
    <name type="scientific">Vaccinium darrowii</name>
    <dbReference type="NCBI Taxonomy" id="229202"/>
    <lineage>
        <taxon>Eukaryota</taxon>
        <taxon>Viridiplantae</taxon>
        <taxon>Streptophyta</taxon>
        <taxon>Embryophyta</taxon>
        <taxon>Tracheophyta</taxon>
        <taxon>Spermatophyta</taxon>
        <taxon>Magnoliopsida</taxon>
        <taxon>eudicotyledons</taxon>
        <taxon>Gunneridae</taxon>
        <taxon>Pentapetalae</taxon>
        <taxon>asterids</taxon>
        <taxon>Ericales</taxon>
        <taxon>Ericaceae</taxon>
        <taxon>Vaccinioideae</taxon>
        <taxon>Vaccinieae</taxon>
        <taxon>Vaccinium</taxon>
    </lineage>
</organism>
<dbReference type="Proteomes" id="UP000828048">
    <property type="component" value="Chromosome 5"/>
</dbReference>
<keyword evidence="2" id="KW-1185">Reference proteome</keyword>
<name>A0ACB7Y3Y8_9ERIC</name>
<protein>
    <submittedName>
        <fullName evidence="1">Uncharacterized protein</fullName>
    </submittedName>
</protein>
<reference evidence="1 2" key="1">
    <citation type="journal article" date="2021" name="Hortic Res">
        <title>High-quality reference genome and annotation aids understanding of berry development for evergreen blueberry (Vaccinium darrowii).</title>
        <authorList>
            <person name="Yu J."/>
            <person name="Hulse-Kemp A.M."/>
            <person name="Babiker E."/>
            <person name="Staton M."/>
        </authorList>
    </citation>
    <scope>NUCLEOTIDE SEQUENCE [LARGE SCALE GENOMIC DNA]</scope>
    <source>
        <strain evidence="2">cv. NJ 8807/NJ 8810</strain>
        <tissue evidence="1">Young leaf</tissue>
    </source>
</reference>
<evidence type="ECO:0000313" key="1">
    <source>
        <dbReference type="EMBL" id="KAH7847952.1"/>
    </source>
</evidence>
<accession>A0ACB7Y3Y8</accession>
<evidence type="ECO:0000313" key="2">
    <source>
        <dbReference type="Proteomes" id="UP000828048"/>
    </source>
</evidence>
<proteinExistence type="predicted"/>
<dbReference type="EMBL" id="CM037155">
    <property type="protein sequence ID" value="KAH7847952.1"/>
    <property type="molecule type" value="Genomic_DNA"/>
</dbReference>
<gene>
    <name evidence="1" type="ORF">Vadar_032010</name>
</gene>
<comment type="caution">
    <text evidence="1">The sequence shown here is derived from an EMBL/GenBank/DDBJ whole genome shotgun (WGS) entry which is preliminary data.</text>
</comment>